<dbReference type="RefSeq" id="WP_005539989.1">
    <property type="nucleotide sequence ID" value="NZ_JH378830.1"/>
</dbReference>
<dbReference type="Proteomes" id="UP000003011">
    <property type="component" value="Unassembled WGS sequence"/>
</dbReference>
<dbReference type="eggNOG" id="COG1207">
    <property type="taxonomic scope" value="Bacteria"/>
</dbReference>
<dbReference type="GO" id="GO:0016779">
    <property type="term" value="F:nucleotidyltransferase activity"/>
    <property type="evidence" value="ECO:0007669"/>
    <property type="project" value="UniProtKB-ARBA"/>
</dbReference>
<name>G5GGU4_9FIRM</name>
<sequence>MNISVTKNDIKTSELFDLGKTIAEPLLKRYEYPWEALGGIKEFIEFIGGALSPDDYNMIGDNIWIHKSVAIPPSVCLAGPMIICSNTEVRHGAFFRGNVIIGEGAVAGNSCEFKNSIIFDNAQIPHFNYIGDSIIGFKSHMGASSITSNLKSDKSLVKVHLGNEDIDTGIKKFGAMVGDFVEVGCGSILNPGTIIGKHSNIYPLSSVRGCVKSNSIYKSKDEIVEKIIIKLK</sequence>
<reference evidence="4 5" key="1">
    <citation type="submission" date="2011-08" db="EMBL/GenBank/DDBJ databases">
        <title>The Genome Sequence of Johnsonella ignava ATCC 51276.</title>
        <authorList>
            <consortium name="The Broad Institute Genome Sequencing Platform"/>
            <person name="Earl A."/>
            <person name="Ward D."/>
            <person name="Feldgarden M."/>
            <person name="Gevers D."/>
            <person name="Izard J."/>
            <person name="Blanton J.M."/>
            <person name="Baranova O.V."/>
            <person name="Dewhirst F.E."/>
            <person name="Young S.K."/>
            <person name="Zeng Q."/>
            <person name="Gargeya S."/>
            <person name="Fitzgerald M."/>
            <person name="Haas B."/>
            <person name="Abouelleil A."/>
            <person name="Alvarado L."/>
            <person name="Arachchi H.M."/>
            <person name="Berlin A."/>
            <person name="Brown A."/>
            <person name="Chapman S.B."/>
            <person name="Chen Z."/>
            <person name="Dunbar C."/>
            <person name="Freedman E."/>
            <person name="Gearin G."/>
            <person name="Gellesch M."/>
            <person name="Goldberg J."/>
            <person name="Griggs A."/>
            <person name="Gujja S."/>
            <person name="Heiman D."/>
            <person name="Howarth C."/>
            <person name="Larson L."/>
            <person name="Lui A."/>
            <person name="MacDonald P.J.P."/>
            <person name="Montmayeur A."/>
            <person name="Murphy C."/>
            <person name="Neiman D."/>
            <person name="Pearson M."/>
            <person name="Priest M."/>
            <person name="Roberts A."/>
            <person name="Saif S."/>
            <person name="Shea T."/>
            <person name="Shenoy N."/>
            <person name="Sisk P."/>
            <person name="Stolte C."/>
            <person name="Sykes S."/>
            <person name="Wortman J."/>
            <person name="Nusbaum C."/>
            <person name="Birren B."/>
        </authorList>
    </citation>
    <scope>NUCLEOTIDE SEQUENCE [LARGE SCALE GENOMIC DNA]</scope>
    <source>
        <strain evidence="4 5">ATCC 51276</strain>
    </source>
</reference>
<dbReference type="InterPro" id="IPR056729">
    <property type="entry name" value="GMPPB_C"/>
</dbReference>
<keyword evidence="2" id="KW-0012">Acyltransferase</keyword>
<dbReference type="InterPro" id="IPR011004">
    <property type="entry name" value="Trimer_LpxA-like_sf"/>
</dbReference>
<dbReference type="SUPFAM" id="SSF51161">
    <property type="entry name" value="Trimeric LpxA-like enzymes"/>
    <property type="match status" value="1"/>
</dbReference>
<evidence type="ECO:0000259" key="3">
    <source>
        <dbReference type="Pfam" id="PF25087"/>
    </source>
</evidence>
<dbReference type="OrthoDB" id="9779868at2"/>
<proteinExistence type="predicted"/>
<dbReference type="Pfam" id="PF25087">
    <property type="entry name" value="GMPPB_C"/>
    <property type="match status" value="1"/>
</dbReference>
<organism evidence="4 5">
    <name type="scientific">Johnsonella ignava ATCC 51276</name>
    <dbReference type="NCBI Taxonomy" id="679200"/>
    <lineage>
        <taxon>Bacteria</taxon>
        <taxon>Bacillati</taxon>
        <taxon>Bacillota</taxon>
        <taxon>Clostridia</taxon>
        <taxon>Lachnospirales</taxon>
        <taxon>Lachnospiraceae</taxon>
        <taxon>Johnsonella</taxon>
    </lineage>
</organism>
<dbReference type="InterPro" id="IPR050065">
    <property type="entry name" value="GlmU-like"/>
</dbReference>
<dbReference type="PANTHER" id="PTHR43584:SF8">
    <property type="entry name" value="N-ACETYLMURAMATE ALPHA-1-PHOSPHATE URIDYLYLTRANSFERASE"/>
    <property type="match status" value="1"/>
</dbReference>
<comment type="caution">
    <text evidence="4">The sequence shown here is derived from an EMBL/GenBank/DDBJ whole genome shotgun (WGS) entry which is preliminary data.</text>
</comment>
<dbReference type="EMBL" id="ACZL01000014">
    <property type="protein sequence ID" value="EHI56002.1"/>
    <property type="molecule type" value="Genomic_DNA"/>
</dbReference>
<dbReference type="HOGENOM" id="CLU_086901_0_0_9"/>
<dbReference type="PANTHER" id="PTHR43584">
    <property type="entry name" value="NUCLEOTIDYL TRANSFERASE"/>
    <property type="match status" value="1"/>
</dbReference>
<dbReference type="AlphaFoldDB" id="G5GGU4"/>
<keyword evidence="5" id="KW-1185">Reference proteome</keyword>
<dbReference type="PATRIC" id="fig|679200.3.peg.826"/>
<dbReference type="Gene3D" id="2.160.10.10">
    <property type="entry name" value="Hexapeptide repeat proteins"/>
    <property type="match status" value="1"/>
</dbReference>
<feature type="domain" description="Mannose-1-phosphate guanyltransferase C-terminal" evidence="3">
    <location>
        <begin position="78"/>
        <end position="194"/>
    </location>
</feature>
<protein>
    <recommendedName>
        <fullName evidence="3">Mannose-1-phosphate guanyltransferase C-terminal domain-containing protein</fullName>
    </recommendedName>
</protein>
<accession>G5GGU4</accession>
<dbReference type="STRING" id="679200.HMPREF9333_00784"/>
<evidence type="ECO:0000256" key="1">
    <source>
        <dbReference type="ARBA" id="ARBA00022679"/>
    </source>
</evidence>
<evidence type="ECO:0000256" key="2">
    <source>
        <dbReference type="ARBA" id="ARBA00023315"/>
    </source>
</evidence>
<evidence type="ECO:0000313" key="4">
    <source>
        <dbReference type="EMBL" id="EHI56002.1"/>
    </source>
</evidence>
<keyword evidence="1" id="KW-0808">Transferase</keyword>
<evidence type="ECO:0000313" key="5">
    <source>
        <dbReference type="Proteomes" id="UP000003011"/>
    </source>
</evidence>
<gene>
    <name evidence="4" type="ORF">HMPREF9333_00784</name>
</gene>
<dbReference type="GO" id="GO:0016746">
    <property type="term" value="F:acyltransferase activity"/>
    <property type="evidence" value="ECO:0007669"/>
    <property type="project" value="UniProtKB-KW"/>
</dbReference>